<dbReference type="InterPro" id="IPR027417">
    <property type="entry name" value="P-loop_NTPase"/>
</dbReference>
<accession>A0A7J7NSF2</accession>
<feature type="domain" description="Aminotransferase-like plant mobile" evidence="3">
    <location>
        <begin position="323"/>
        <end position="502"/>
    </location>
</feature>
<dbReference type="InterPro" id="IPR019557">
    <property type="entry name" value="AminoTfrase-like_pln_mobile"/>
</dbReference>
<dbReference type="Gene3D" id="3.40.50.300">
    <property type="entry name" value="P-loop containing nucleotide triphosphate hydrolases"/>
    <property type="match status" value="1"/>
</dbReference>
<evidence type="ECO:0000259" key="3">
    <source>
        <dbReference type="Pfam" id="PF10536"/>
    </source>
</evidence>
<dbReference type="GO" id="GO:0005524">
    <property type="term" value="F:ATP binding"/>
    <property type="evidence" value="ECO:0007669"/>
    <property type="project" value="UniProtKB-KW"/>
</dbReference>
<keyword evidence="6" id="KW-1185">Reference proteome</keyword>
<keyword evidence="2" id="KW-0067">ATP-binding</keyword>
<keyword evidence="1" id="KW-0547">Nucleotide-binding</keyword>
<protein>
    <submittedName>
        <fullName evidence="5">Uncharacterized protein</fullName>
    </submittedName>
</protein>
<dbReference type="Pfam" id="PF16450">
    <property type="entry name" value="Prot_ATP_ID_OB_C"/>
    <property type="match status" value="1"/>
</dbReference>
<evidence type="ECO:0000256" key="2">
    <source>
        <dbReference type="ARBA" id="ARBA00022840"/>
    </source>
</evidence>
<dbReference type="Pfam" id="PF10536">
    <property type="entry name" value="PMD"/>
    <property type="match status" value="1"/>
</dbReference>
<gene>
    <name evidence="5" type="ORF">GIB67_025778</name>
</gene>
<comment type="caution">
    <text evidence="5">The sequence shown here is derived from an EMBL/GenBank/DDBJ whole genome shotgun (WGS) entry which is preliminary data.</text>
</comment>
<feature type="domain" description="Proteasomal ATPase second OB" evidence="4">
    <location>
        <begin position="48"/>
        <end position="103"/>
    </location>
</feature>
<dbReference type="PANTHER" id="PTHR23073">
    <property type="entry name" value="26S PROTEASOME REGULATORY SUBUNIT"/>
    <property type="match status" value="1"/>
</dbReference>
<evidence type="ECO:0000313" key="6">
    <source>
        <dbReference type="Proteomes" id="UP000541444"/>
    </source>
</evidence>
<dbReference type="SUPFAM" id="SSF52540">
    <property type="entry name" value="P-loop containing nucleoside triphosphate hydrolases"/>
    <property type="match status" value="1"/>
</dbReference>
<dbReference type="Gene3D" id="2.40.50.140">
    <property type="entry name" value="Nucleic acid-binding proteins"/>
    <property type="match status" value="1"/>
</dbReference>
<dbReference type="InterPro" id="IPR050221">
    <property type="entry name" value="26S_Proteasome_ATPase"/>
</dbReference>
<reference evidence="5 6" key="1">
    <citation type="journal article" date="2020" name="IScience">
        <title>Genome Sequencing of the Endangered Kingdonia uniflora (Circaeasteraceae, Ranunculales) Reveals Potential Mechanisms of Evolutionary Specialization.</title>
        <authorList>
            <person name="Sun Y."/>
            <person name="Deng T."/>
            <person name="Zhang A."/>
            <person name="Moore M.J."/>
            <person name="Landis J.B."/>
            <person name="Lin N."/>
            <person name="Zhang H."/>
            <person name="Zhang X."/>
            <person name="Huang J."/>
            <person name="Zhang X."/>
            <person name="Sun H."/>
            <person name="Wang H."/>
        </authorList>
    </citation>
    <scope>NUCLEOTIDE SEQUENCE [LARGE SCALE GENOMIC DNA]</scope>
    <source>
        <strain evidence="5">TB1705</strain>
        <tissue evidence="5">Leaf</tissue>
    </source>
</reference>
<dbReference type="FunFam" id="2.40.50.140:FF:000168">
    <property type="entry name" value="26S protease regulatory subunit 10B"/>
    <property type="match status" value="1"/>
</dbReference>
<dbReference type="InterPro" id="IPR012340">
    <property type="entry name" value="NA-bd_OB-fold"/>
</dbReference>
<name>A0A7J7NSF2_9MAGN</name>
<evidence type="ECO:0000256" key="1">
    <source>
        <dbReference type="ARBA" id="ARBA00022741"/>
    </source>
</evidence>
<dbReference type="AlphaFoldDB" id="A0A7J7NSF2"/>
<proteinExistence type="predicted"/>
<dbReference type="Proteomes" id="UP000541444">
    <property type="component" value="Unassembled WGS sequence"/>
</dbReference>
<dbReference type="Gene3D" id="1.10.8.60">
    <property type="match status" value="1"/>
</dbReference>
<evidence type="ECO:0000259" key="4">
    <source>
        <dbReference type="Pfam" id="PF16450"/>
    </source>
</evidence>
<dbReference type="EMBL" id="JACGCM010000604">
    <property type="protein sequence ID" value="KAF6170089.1"/>
    <property type="molecule type" value="Genomic_DNA"/>
</dbReference>
<sequence>MDSGEDARVRTVSENLRASKKEYSKTEDDLKSLQQIIGESLQSVVQIIGEVLHSLDNERLIVKVSNGPRYVVGCCSKVDKEKLVAGTRVVLDMTTLTIMRALPREVDPVVYNMLHEDPGNISYSAVGGLSDQIRELRKSIELLLMNPELFFRVEIKPPSANIDDIGISERLLREIFGYLHDHQLKMIMATNLPALLHRPCRLDRKIEIPLPNERSRMGILKIQAAGIAKHGEIDYEAVVKLAEGFNGPDLRNVCTEAEIFTVRAGRDYVIHEDFMKVRVGFKCRSVLVKLRKIYLICIEVPHLKQRLKATNLMSVFDCKIGNGDNQVILAMIERWWSTIHTFCLPCRELGITPKDFTVLTGIGIETEEPMEFDESSIDYGNAIRVFPDMMPTDYEKGCIRFAHLRTYLDHTRVNIRDPANANTIFRAFMLLYFESVLFGNSKSWDQLELLCPITVLENNVYTIDFGSTILGHLYYCLDQASKQEVIYIGGLFQLIEYHCYEYCQI</sequence>
<organism evidence="5 6">
    <name type="scientific">Kingdonia uniflora</name>
    <dbReference type="NCBI Taxonomy" id="39325"/>
    <lineage>
        <taxon>Eukaryota</taxon>
        <taxon>Viridiplantae</taxon>
        <taxon>Streptophyta</taxon>
        <taxon>Embryophyta</taxon>
        <taxon>Tracheophyta</taxon>
        <taxon>Spermatophyta</taxon>
        <taxon>Magnoliopsida</taxon>
        <taxon>Ranunculales</taxon>
        <taxon>Circaeasteraceae</taxon>
        <taxon>Kingdonia</taxon>
    </lineage>
</organism>
<dbReference type="InterPro" id="IPR032501">
    <property type="entry name" value="Prot_ATP_ID_OB_2nd"/>
</dbReference>
<evidence type="ECO:0000313" key="5">
    <source>
        <dbReference type="EMBL" id="KAF6170089.1"/>
    </source>
</evidence>
<dbReference type="OrthoDB" id="1937997at2759"/>